<evidence type="ECO:0000313" key="2">
    <source>
        <dbReference type="Proteomes" id="UP000789525"/>
    </source>
</evidence>
<name>A0ACA9K526_9GLOM</name>
<dbReference type="Proteomes" id="UP000789525">
    <property type="component" value="Unassembled WGS sequence"/>
</dbReference>
<evidence type="ECO:0000313" key="1">
    <source>
        <dbReference type="EMBL" id="CAG8452918.1"/>
    </source>
</evidence>
<gene>
    <name evidence="1" type="ORF">ACOLOM_LOCUS833</name>
</gene>
<organism evidence="1 2">
    <name type="scientific">Acaulospora colombiana</name>
    <dbReference type="NCBI Taxonomy" id="27376"/>
    <lineage>
        <taxon>Eukaryota</taxon>
        <taxon>Fungi</taxon>
        <taxon>Fungi incertae sedis</taxon>
        <taxon>Mucoromycota</taxon>
        <taxon>Glomeromycotina</taxon>
        <taxon>Glomeromycetes</taxon>
        <taxon>Diversisporales</taxon>
        <taxon>Acaulosporaceae</taxon>
        <taxon>Acaulospora</taxon>
    </lineage>
</organism>
<keyword evidence="2" id="KW-1185">Reference proteome</keyword>
<sequence length="642" mass="72005">MTEDNSSLLTGTVTIVVFGASGDLAKKKTYPALFGLYRNGFLPEGTRIIGYARTNIGEQEFRNRISGYIKAPVAEIKEQLSKFLEICSYVSGQYDKDESYQYLSKVVEEIENLGGPEKKHRVFYMALPPSVFVPVARGIKNYVYSSRGVNQLIVEKPFGMDLDSSRELGKALEPLWKEEESISNVQITFKETIGTEGRGGYFDEFGIIRDVMQNHLLQILSIVAMERPVSLSSEDVRDEKVRVLRCIQPVTLQDVLLGQYTKSEDESDPKPGYLDDNTVPPGSNCPTYAAATLFINNERWEGVPFILKCGKALNEQKTEIRVQFQDVPGNVFKDAPRNELVIRVQPGEAVYMKMTNKLPGLSMETVISELDLTYHRRFSDFKIPDAYEALILDVLKGDHSNFVRNDELDAAWKIFTPVLHQIDNEKIKPIPYAYGTRGPPGIDEFVTSLLEKDHKVRQKKVFENSETTNIAAAKTPKMTVQQPLDLPNPIQSIFNSRFSISPAISPHTTPPTSRPSTPLLEVEETVWSPYKSVSGNRSTLVPSASGILHSVDTKDQKDIPQNNVMHNDPSRVEQISPLTTPLISPLARTAYNDTSFFRNVKKATGMVESEELYNIIKRPSSPWNSHKAGENFGSGLEKNLPK</sequence>
<accession>A0ACA9K526</accession>
<proteinExistence type="predicted"/>
<protein>
    <submittedName>
        <fullName evidence="1">3726_t:CDS:1</fullName>
    </submittedName>
</protein>
<reference evidence="1" key="1">
    <citation type="submission" date="2021-06" db="EMBL/GenBank/DDBJ databases">
        <authorList>
            <person name="Kallberg Y."/>
            <person name="Tangrot J."/>
            <person name="Rosling A."/>
        </authorList>
    </citation>
    <scope>NUCLEOTIDE SEQUENCE</scope>
    <source>
        <strain evidence="1">CL356</strain>
    </source>
</reference>
<dbReference type="EMBL" id="CAJVPT010000913">
    <property type="protein sequence ID" value="CAG8452918.1"/>
    <property type="molecule type" value="Genomic_DNA"/>
</dbReference>
<comment type="caution">
    <text evidence="1">The sequence shown here is derived from an EMBL/GenBank/DDBJ whole genome shotgun (WGS) entry which is preliminary data.</text>
</comment>